<sequence length="141" mass="16010">MKLLVLAVVLAVTLGTSNGRRISKCELARTLFNNGIPRSQIPDWICLVERESQFETTAINKKNTNGSWDYGLFQVNNKFWCADQRNGANDCKIQCSALVDGDITDDIKCIKLIYKRHNFNAWTGWKNYCKGKKLPSVAECF</sequence>
<dbReference type="InterPro" id="IPR019799">
    <property type="entry name" value="Glyco_hydro_22_CS"/>
</dbReference>
<dbReference type="PANTHER" id="PTHR11407">
    <property type="entry name" value="LYSOZYME C"/>
    <property type="match status" value="1"/>
</dbReference>
<name>A0A182QTU6_9DIPT</name>
<dbReference type="EnsemblMetazoa" id="AFAF016736-RA">
    <property type="protein sequence ID" value="AFAF016736-PA"/>
    <property type="gene ID" value="AFAF016736"/>
</dbReference>
<keyword evidence="8" id="KW-1185">Reference proteome</keyword>
<feature type="signal peptide" evidence="5">
    <location>
        <begin position="1"/>
        <end position="19"/>
    </location>
</feature>
<evidence type="ECO:0000256" key="1">
    <source>
        <dbReference type="ARBA" id="ARBA00010859"/>
    </source>
</evidence>
<proteinExistence type="inferred from homology"/>
<keyword evidence="3" id="KW-1015">Disulfide bond</keyword>
<dbReference type="InterPro" id="IPR001916">
    <property type="entry name" value="Glyco_hydro_22"/>
</dbReference>
<evidence type="ECO:0000256" key="2">
    <source>
        <dbReference type="ARBA" id="ARBA00022729"/>
    </source>
</evidence>
<dbReference type="STRING" id="69004.A0A182QTU6"/>
<reference evidence="8" key="1">
    <citation type="submission" date="2014-01" db="EMBL/GenBank/DDBJ databases">
        <title>The Genome Sequence of Anopheles farauti FAR1 (V2).</title>
        <authorList>
            <consortium name="The Broad Institute Genomics Platform"/>
            <person name="Neafsey D.E."/>
            <person name="Besansky N."/>
            <person name="Howell P."/>
            <person name="Walton C."/>
            <person name="Young S.K."/>
            <person name="Zeng Q."/>
            <person name="Gargeya S."/>
            <person name="Fitzgerald M."/>
            <person name="Haas B."/>
            <person name="Abouelleil A."/>
            <person name="Allen A.W."/>
            <person name="Alvarado L."/>
            <person name="Arachchi H.M."/>
            <person name="Berlin A.M."/>
            <person name="Chapman S.B."/>
            <person name="Gainer-Dewar J."/>
            <person name="Goldberg J."/>
            <person name="Griggs A."/>
            <person name="Gujja S."/>
            <person name="Hansen M."/>
            <person name="Howarth C."/>
            <person name="Imamovic A."/>
            <person name="Ireland A."/>
            <person name="Larimer J."/>
            <person name="McCowan C."/>
            <person name="Murphy C."/>
            <person name="Pearson M."/>
            <person name="Poon T.W."/>
            <person name="Priest M."/>
            <person name="Roberts A."/>
            <person name="Saif S."/>
            <person name="Shea T."/>
            <person name="Sisk P."/>
            <person name="Sykes S."/>
            <person name="Wortman J."/>
            <person name="Nusbaum C."/>
            <person name="Birren B."/>
        </authorList>
    </citation>
    <scope>NUCLEOTIDE SEQUENCE [LARGE SCALE GENOMIC DNA]</scope>
    <source>
        <strain evidence="8">FAR1</strain>
    </source>
</reference>
<protein>
    <recommendedName>
        <fullName evidence="6">Glycosyl hydrolases family 22 (GH22) domain-containing protein</fullName>
    </recommendedName>
</protein>
<comment type="similarity">
    <text evidence="1 4">Belongs to the glycosyl hydrolase 22 family.</text>
</comment>
<dbReference type="GO" id="GO:0003796">
    <property type="term" value="F:lysozyme activity"/>
    <property type="evidence" value="ECO:0007669"/>
    <property type="project" value="InterPro"/>
</dbReference>
<evidence type="ECO:0000313" key="8">
    <source>
        <dbReference type="Proteomes" id="UP000075886"/>
    </source>
</evidence>
<dbReference type="Gene3D" id="1.10.530.10">
    <property type="match status" value="1"/>
</dbReference>
<dbReference type="CDD" id="cd16899">
    <property type="entry name" value="LYZ_C_invert"/>
    <property type="match status" value="1"/>
</dbReference>
<evidence type="ECO:0000256" key="3">
    <source>
        <dbReference type="ARBA" id="ARBA00023157"/>
    </source>
</evidence>
<dbReference type="SUPFAM" id="SSF53955">
    <property type="entry name" value="Lysozyme-like"/>
    <property type="match status" value="1"/>
</dbReference>
<evidence type="ECO:0000259" key="6">
    <source>
        <dbReference type="PROSITE" id="PS00128"/>
    </source>
</evidence>
<feature type="chain" id="PRO_5008133474" description="Glycosyl hydrolases family 22 (GH22) domain-containing protein" evidence="5">
    <location>
        <begin position="20"/>
        <end position="141"/>
    </location>
</feature>
<dbReference type="PROSITE" id="PS00128">
    <property type="entry name" value="GLYCOSYL_HYDROL_F22_1"/>
    <property type="match status" value="1"/>
</dbReference>
<feature type="domain" description="Glycosyl hydrolases family 22 (GH22)" evidence="6">
    <location>
        <begin position="91"/>
        <end position="109"/>
    </location>
</feature>
<dbReference type="VEuPathDB" id="VectorBase:AFAF016736"/>
<dbReference type="AlphaFoldDB" id="A0A182QTU6"/>
<keyword evidence="2 5" id="KW-0732">Signal</keyword>
<dbReference type="PROSITE" id="PS51348">
    <property type="entry name" value="GLYCOSYL_HYDROL_F22_2"/>
    <property type="match status" value="1"/>
</dbReference>
<dbReference type="InterPro" id="IPR000974">
    <property type="entry name" value="Glyco_hydro_22_lys"/>
</dbReference>
<evidence type="ECO:0000256" key="5">
    <source>
        <dbReference type="SAM" id="SignalP"/>
    </source>
</evidence>
<accession>A0A182QTU6</accession>
<dbReference type="FunFam" id="1.10.530.10:FF:000001">
    <property type="entry name" value="Lysozyme C"/>
    <property type="match status" value="1"/>
</dbReference>
<evidence type="ECO:0000256" key="4">
    <source>
        <dbReference type="RuleBase" id="RU004440"/>
    </source>
</evidence>
<dbReference type="PANTHER" id="PTHR11407:SF36">
    <property type="entry name" value="GEO02684P1-RELATED"/>
    <property type="match status" value="1"/>
</dbReference>
<reference evidence="7" key="2">
    <citation type="submission" date="2020-05" db="UniProtKB">
        <authorList>
            <consortium name="EnsemblMetazoa"/>
        </authorList>
    </citation>
    <scope>IDENTIFICATION</scope>
    <source>
        <strain evidence="7">FAR1</strain>
    </source>
</reference>
<organism evidence="7 8">
    <name type="scientific">Anopheles farauti</name>
    <dbReference type="NCBI Taxonomy" id="69004"/>
    <lineage>
        <taxon>Eukaryota</taxon>
        <taxon>Metazoa</taxon>
        <taxon>Ecdysozoa</taxon>
        <taxon>Arthropoda</taxon>
        <taxon>Hexapoda</taxon>
        <taxon>Insecta</taxon>
        <taxon>Pterygota</taxon>
        <taxon>Neoptera</taxon>
        <taxon>Endopterygota</taxon>
        <taxon>Diptera</taxon>
        <taxon>Nematocera</taxon>
        <taxon>Culicoidea</taxon>
        <taxon>Culicidae</taxon>
        <taxon>Anophelinae</taxon>
        <taxon>Anopheles</taxon>
    </lineage>
</organism>
<dbReference type="Pfam" id="PF00062">
    <property type="entry name" value="Lys"/>
    <property type="match status" value="1"/>
</dbReference>
<evidence type="ECO:0000313" key="7">
    <source>
        <dbReference type="EnsemblMetazoa" id="AFAF016736-PA"/>
    </source>
</evidence>
<dbReference type="EMBL" id="AXCN02000394">
    <property type="status" value="NOT_ANNOTATED_CDS"/>
    <property type="molecule type" value="Genomic_DNA"/>
</dbReference>
<dbReference type="PRINTS" id="PR00135">
    <property type="entry name" value="LYZLACT"/>
</dbReference>
<dbReference type="Proteomes" id="UP000075886">
    <property type="component" value="Unassembled WGS sequence"/>
</dbReference>
<dbReference type="SMART" id="SM00263">
    <property type="entry name" value="LYZ1"/>
    <property type="match status" value="1"/>
</dbReference>
<dbReference type="PRINTS" id="PR00137">
    <property type="entry name" value="LYSOZYME"/>
</dbReference>
<dbReference type="InterPro" id="IPR023346">
    <property type="entry name" value="Lysozyme-like_dom_sf"/>
</dbReference>